<dbReference type="GO" id="GO:0016787">
    <property type="term" value="F:hydrolase activity"/>
    <property type="evidence" value="ECO:0007669"/>
    <property type="project" value="UniProtKB-KW"/>
</dbReference>
<dbReference type="InterPro" id="IPR014001">
    <property type="entry name" value="Helicase_ATP-bd"/>
</dbReference>
<dbReference type="PANTHER" id="PTHR24031">
    <property type="entry name" value="RNA HELICASE"/>
    <property type="match status" value="1"/>
</dbReference>
<dbReference type="InterPro" id="IPR027417">
    <property type="entry name" value="P-loop_NTPase"/>
</dbReference>
<evidence type="ECO:0000256" key="3">
    <source>
        <dbReference type="ARBA" id="ARBA00022806"/>
    </source>
</evidence>
<dbReference type="Proteomes" id="UP000799538">
    <property type="component" value="Unassembled WGS sequence"/>
</dbReference>
<evidence type="ECO:0000259" key="10">
    <source>
        <dbReference type="PROSITE" id="PS51194"/>
    </source>
</evidence>
<evidence type="ECO:0000256" key="4">
    <source>
        <dbReference type="ARBA" id="ARBA00022840"/>
    </source>
</evidence>
<dbReference type="InterPro" id="IPR011545">
    <property type="entry name" value="DEAD/DEAH_box_helicase_dom"/>
</dbReference>
<dbReference type="EMBL" id="ML992501">
    <property type="protein sequence ID" value="KAF2227478.1"/>
    <property type="molecule type" value="Genomic_DNA"/>
</dbReference>
<evidence type="ECO:0000256" key="2">
    <source>
        <dbReference type="ARBA" id="ARBA00022801"/>
    </source>
</evidence>
<comment type="function">
    <text evidence="7">RNA helicase.</text>
</comment>
<gene>
    <name evidence="11" type="ORF">BDZ85DRAFT_254383</name>
</gene>
<dbReference type="Gene3D" id="3.40.50.300">
    <property type="entry name" value="P-loop containing nucleotide triphosphate hydrolases"/>
    <property type="match status" value="2"/>
</dbReference>
<feature type="compositionally biased region" description="Basic and acidic residues" evidence="8">
    <location>
        <begin position="610"/>
        <end position="623"/>
    </location>
</feature>
<evidence type="ECO:0000256" key="7">
    <source>
        <dbReference type="RuleBase" id="RU365068"/>
    </source>
</evidence>
<feature type="domain" description="Helicase C-terminal" evidence="10">
    <location>
        <begin position="334"/>
        <end position="517"/>
    </location>
</feature>
<evidence type="ECO:0000256" key="1">
    <source>
        <dbReference type="ARBA" id="ARBA00022741"/>
    </source>
</evidence>
<dbReference type="InterPro" id="IPR000629">
    <property type="entry name" value="RNA-helicase_DEAD-box_CS"/>
</dbReference>
<evidence type="ECO:0000256" key="8">
    <source>
        <dbReference type="SAM" id="MobiDB-lite"/>
    </source>
</evidence>
<dbReference type="Pfam" id="PF00270">
    <property type="entry name" value="DEAD"/>
    <property type="match status" value="1"/>
</dbReference>
<feature type="compositionally biased region" description="Gly residues" evidence="8">
    <location>
        <begin position="624"/>
        <end position="636"/>
    </location>
</feature>
<dbReference type="GO" id="GO:0003723">
    <property type="term" value="F:RNA binding"/>
    <property type="evidence" value="ECO:0007669"/>
    <property type="project" value="UniProtKB-UniRule"/>
</dbReference>
<reference evidence="12" key="1">
    <citation type="journal article" date="2020" name="Stud. Mycol.">
        <title>101 Dothideomycetes genomes: A test case for predicting lifestyles and emergence of pathogens.</title>
        <authorList>
            <person name="Haridas S."/>
            <person name="Albert R."/>
            <person name="Binder M."/>
            <person name="Bloem J."/>
            <person name="LaButti K."/>
            <person name="Salamov A."/>
            <person name="Andreopoulos B."/>
            <person name="Baker S."/>
            <person name="Barry K."/>
            <person name="Bills G."/>
            <person name="Bluhm B."/>
            <person name="Cannon C."/>
            <person name="Castanera R."/>
            <person name="Culley D."/>
            <person name="Daum C."/>
            <person name="Ezra D."/>
            <person name="Gonzalez J."/>
            <person name="Henrissat B."/>
            <person name="Kuo A."/>
            <person name="Liang C."/>
            <person name="Lipzen A."/>
            <person name="Lutzoni F."/>
            <person name="Magnuson J."/>
            <person name="Mondo S."/>
            <person name="Nolan M."/>
            <person name="Ohm R."/>
            <person name="Pangilinan J."/>
            <person name="Park H.-J."/>
            <person name="Ramirez L."/>
            <person name="Alfaro M."/>
            <person name="Sun H."/>
            <person name="Tritt A."/>
            <person name="Yoshinaga Y."/>
            <person name="Zwiers L.-H."/>
            <person name="Turgeon B."/>
            <person name="Goodwin S."/>
            <person name="Spatafora J."/>
            <person name="Crous P."/>
            <person name="Grigoriev I."/>
        </authorList>
    </citation>
    <scope>NUCLEOTIDE SEQUENCE [LARGE SCALE GENOMIC DNA]</scope>
    <source>
        <strain evidence="12">CECT 20119</strain>
    </source>
</reference>
<proteinExistence type="inferred from homology"/>
<keyword evidence="4 6" id="KW-0067">ATP-binding</keyword>
<dbReference type="Pfam" id="PF00271">
    <property type="entry name" value="Helicase_C"/>
    <property type="match status" value="1"/>
</dbReference>
<dbReference type="SMART" id="SM00490">
    <property type="entry name" value="HELICc"/>
    <property type="match status" value="1"/>
</dbReference>
<keyword evidence="12" id="KW-1185">Reference proteome</keyword>
<dbReference type="SUPFAM" id="SSF52540">
    <property type="entry name" value="P-loop containing nucleoside triphosphate hydrolases"/>
    <property type="match status" value="2"/>
</dbReference>
<keyword evidence="1 6" id="KW-0547">Nucleotide-binding</keyword>
<evidence type="ECO:0000313" key="11">
    <source>
        <dbReference type="EMBL" id="KAF2227478.1"/>
    </source>
</evidence>
<sequence>MRLSPWRCTAALPRAASFARAGRNPALSSPIRSSLAVSQIVSAPGASLHRYFSSSPRRHEAQEAKITKFAELAQQGLVNEAIVDSITRKMGLETMTEVQSATVRSALQGVDVIAQAKTGTGKTLAFLIPMLERMVQNDPNLARSTYRPPRTSADDIRGIVISPTRELAEQIAEEARKIVQGTGIIVQTAVGGTMKNQMLRQMQRQGCHLLVGTPGRLEDIFGDEYSGVAAPRLKALVLDEADRLLDQGFWPDIQRLIQLLPPRDQVDRQTLMFSATIPKEVVGIVRQTLKQGFQFVRIIGENDTPTTERVKQRLVIAKGVENQLPVLLELAQKSINEAKSNPDARPFKAIVYFRSTAEVTLAANIFRNLSTSTSEKRDAFGMMVGGGPHPLDPCKMYWIHSRLTQAQRTSAAESFRRAESAILFSSDVTARGMDFPNVTHVVQVGSPQDRESYIHRIGRTARAGKEGEGWIIVTEDQVDDVDRMLRKIPIQEDTAVANAQNDIGEASEDPLSVAGLIRNAAKRVSMADKAAVYQTILFAQGGRASKRQKIASVNALSSKQWGLLEPPTIKASLAAKLGFGGQPGLRFGEDDYESERPRQGRFGQGGGDSGGDRRGFGGDRGERGGFGGGRFSGGGRDGGRGFGDRGGRGGFGDRGGSGGGRFGDRGGRGARNPMSAFD</sequence>
<accession>A0A6A6GPC8</accession>
<dbReference type="EC" id="3.6.4.13" evidence="7"/>
<dbReference type="InterPro" id="IPR001650">
    <property type="entry name" value="Helicase_C-like"/>
</dbReference>
<dbReference type="OrthoDB" id="193716at2759"/>
<dbReference type="GO" id="GO:0005524">
    <property type="term" value="F:ATP binding"/>
    <property type="evidence" value="ECO:0007669"/>
    <property type="project" value="UniProtKB-UniRule"/>
</dbReference>
<keyword evidence="3 6" id="KW-0347">Helicase</keyword>
<keyword evidence="2 6" id="KW-0378">Hydrolase</keyword>
<feature type="region of interest" description="Disordered" evidence="8">
    <location>
        <begin position="585"/>
        <end position="678"/>
    </location>
</feature>
<evidence type="ECO:0000256" key="5">
    <source>
        <dbReference type="ARBA" id="ARBA00022884"/>
    </source>
</evidence>
<evidence type="ECO:0000313" key="12">
    <source>
        <dbReference type="Proteomes" id="UP000799538"/>
    </source>
</evidence>
<dbReference type="SMART" id="SM00487">
    <property type="entry name" value="DEXDc"/>
    <property type="match status" value="1"/>
</dbReference>
<dbReference type="PROSITE" id="PS00039">
    <property type="entry name" value="DEAD_ATP_HELICASE"/>
    <property type="match status" value="1"/>
</dbReference>
<dbReference type="PROSITE" id="PS51192">
    <property type="entry name" value="HELICASE_ATP_BIND_1"/>
    <property type="match status" value="1"/>
</dbReference>
<comment type="similarity">
    <text evidence="6">Belongs to the DEAD box helicase family.</text>
</comment>
<keyword evidence="5 7" id="KW-0694">RNA-binding</keyword>
<dbReference type="CDD" id="cd18787">
    <property type="entry name" value="SF2_C_DEAD"/>
    <property type="match status" value="1"/>
</dbReference>
<organism evidence="11 12">
    <name type="scientific">Elsinoe ampelina</name>
    <dbReference type="NCBI Taxonomy" id="302913"/>
    <lineage>
        <taxon>Eukaryota</taxon>
        <taxon>Fungi</taxon>
        <taxon>Dikarya</taxon>
        <taxon>Ascomycota</taxon>
        <taxon>Pezizomycotina</taxon>
        <taxon>Dothideomycetes</taxon>
        <taxon>Dothideomycetidae</taxon>
        <taxon>Myriangiales</taxon>
        <taxon>Elsinoaceae</taxon>
        <taxon>Elsinoe</taxon>
    </lineage>
</organism>
<feature type="compositionally biased region" description="Basic and acidic residues" evidence="8">
    <location>
        <begin position="637"/>
        <end position="647"/>
    </location>
</feature>
<comment type="domain">
    <text evidence="7">The Q motif is unique to and characteristic of the DEAD box family of RNA helicases and controls ATP binding and hydrolysis.</text>
</comment>
<dbReference type="AlphaFoldDB" id="A0A6A6GPC8"/>
<dbReference type="PROSITE" id="PS51194">
    <property type="entry name" value="HELICASE_CTER"/>
    <property type="match status" value="1"/>
</dbReference>
<name>A0A6A6GPC8_9PEZI</name>
<evidence type="ECO:0000256" key="6">
    <source>
        <dbReference type="RuleBase" id="RU000492"/>
    </source>
</evidence>
<feature type="domain" description="Helicase ATP-binding" evidence="9">
    <location>
        <begin position="103"/>
        <end position="295"/>
    </location>
</feature>
<dbReference type="GO" id="GO:0003724">
    <property type="term" value="F:RNA helicase activity"/>
    <property type="evidence" value="ECO:0007669"/>
    <property type="project" value="UniProtKB-EC"/>
</dbReference>
<comment type="catalytic activity">
    <reaction evidence="7">
        <text>ATP + H2O = ADP + phosphate + H(+)</text>
        <dbReference type="Rhea" id="RHEA:13065"/>
        <dbReference type="ChEBI" id="CHEBI:15377"/>
        <dbReference type="ChEBI" id="CHEBI:15378"/>
        <dbReference type="ChEBI" id="CHEBI:30616"/>
        <dbReference type="ChEBI" id="CHEBI:43474"/>
        <dbReference type="ChEBI" id="CHEBI:456216"/>
        <dbReference type="EC" id="3.6.4.13"/>
    </reaction>
</comment>
<evidence type="ECO:0000259" key="9">
    <source>
        <dbReference type="PROSITE" id="PS51192"/>
    </source>
</evidence>
<feature type="compositionally biased region" description="Gly residues" evidence="8">
    <location>
        <begin position="648"/>
        <end position="661"/>
    </location>
</feature>
<protein>
    <recommendedName>
        <fullName evidence="7">ATP-dependent RNA helicase</fullName>
        <ecNumber evidence="7">3.6.4.13</ecNumber>
    </recommendedName>
</protein>